<evidence type="ECO:0000313" key="9">
    <source>
        <dbReference type="Proteomes" id="UP001235303"/>
    </source>
</evidence>
<reference evidence="8 9" key="1">
    <citation type="submission" date="2023-01" db="EMBL/GenBank/DDBJ databases">
        <title>Novel diversity within Roseofilum (Cyanobacteria; Desertifilaceae) from marine benthic mats with descriptions of four novel species.</title>
        <authorList>
            <person name="Wang Y."/>
            <person name="Berthold D.E."/>
            <person name="Hu J."/>
            <person name="Lefler F.W."/>
            <person name="Laughinghouse H.D. IV."/>
        </authorList>
    </citation>
    <scope>NUCLEOTIDE SEQUENCE [LARGE SCALE GENOMIC DNA]</scope>
    <source>
        <strain evidence="8 9">BLCC-M154</strain>
    </source>
</reference>
<evidence type="ECO:0000256" key="4">
    <source>
        <dbReference type="ARBA" id="ARBA00022759"/>
    </source>
</evidence>
<dbReference type="Proteomes" id="UP001235303">
    <property type="component" value="Unassembled WGS sequence"/>
</dbReference>
<gene>
    <name evidence="8" type="ORF">PMG71_11040</name>
</gene>
<keyword evidence="4" id="KW-0255">Endonuclease</keyword>
<evidence type="ECO:0000256" key="5">
    <source>
        <dbReference type="ARBA" id="ARBA00022801"/>
    </source>
</evidence>
<name>A0ABT7ASS3_9CYAN</name>
<dbReference type="EMBL" id="JAQOSP010000075">
    <property type="protein sequence ID" value="MDJ1169962.1"/>
    <property type="molecule type" value="Genomic_DNA"/>
</dbReference>
<protein>
    <submittedName>
        <fullName evidence="8">Type II toxin-antitoxin system HicA family toxin</fullName>
    </submittedName>
</protein>
<dbReference type="Pfam" id="PF07927">
    <property type="entry name" value="HicA_toxin"/>
    <property type="match status" value="1"/>
</dbReference>
<keyword evidence="6" id="KW-0694">RNA-binding</keyword>
<organism evidence="8 9">
    <name type="scientific">Roseofilum acuticapitatum BLCC-M154</name>
    <dbReference type="NCBI Taxonomy" id="3022444"/>
    <lineage>
        <taxon>Bacteria</taxon>
        <taxon>Bacillati</taxon>
        <taxon>Cyanobacteriota</taxon>
        <taxon>Cyanophyceae</taxon>
        <taxon>Desertifilales</taxon>
        <taxon>Desertifilaceae</taxon>
        <taxon>Roseofilum</taxon>
        <taxon>Roseofilum acuticapitatum</taxon>
    </lineage>
</organism>
<comment type="caution">
    <text evidence="8">The sequence shown here is derived from an EMBL/GenBank/DDBJ whole genome shotgun (WGS) entry which is preliminary data.</text>
</comment>
<evidence type="ECO:0000313" key="8">
    <source>
        <dbReference type="EMBL" id="MDJ1169962.1"/>
    </source>
</evidence>
<comment type="similarity">
    <text evidence="1">Belongs to the HicA mRNA interferase family.</text>
</comment>
<evidence type="ECO:0000256" key="6">
    <source>
        <dbReference type="ARBA" id="ARBA00022884"/>
    </source>
</evidence>
<sequence>MKLVSGKNFCKILEKNGWILKRVKGSHHIY</sequence>
<keyword evidence="2" id="KW-1277">Toxin-antitoxin system</keyword>
<dbReference type="SUPFAM" id="SSF54786">
    <property type="entry name" value="YcfA/nrd intein domain"/>
    <property type="match status" value="1"/>
</dbReference>
<evidence type="ECO:0000256" key="7">
    <source>
        <dbReference type="ARBA" id="ARBA00023016"/>
    </source>
</evidence>
<proteinExistence type="inferred from homology"/>
<keyword evidence="7" id="KW-0346">Stress response</keyword>
<keyword evidence="5" id="KW-0378">Hydrolase</keyword>
<evidence type="ECO:0000256" key="2">
    <source>
        <dbReference type="ARBA" id="ARBA00022649"/>
    </source>
</evidence>
<evidence type="ECO:0000256" key="1">
    <source>
        <dbReference type="ARBA" id="ARBA00006620"/>
    </source>
</evidence>
<dbReference type="InterPro" id="IPR012933">
    <property type="entry name" value="HicA_mRNA_interferase"/>
</dbReference>
<keyword evidence="9" id="KW-1185">Reference proteome</keyword>
<evidence type="ECO:0000256" key="3">
    <source>
        <dbReference type="ARBA" id="ARBA00022722"/>
    </source>
</evidence>
<dbReference type="InterPro" id="IPR038570">
    <property type="entry name" value="HicA_sf"/>
</dbReference>
<dbReference type="Gene3D" id="3.30.920.30">
    <property type="entry name" value="Hypothetical protein"/>
    <property type="match status" value="1"/>
</dbReference>
<accession>A0ABT7ASS3</accession>
<keyword evidence="3" id="KW-0540">Nuclease</keyword>